<dbReference type="Pfam" id="PF08478">
    <property type="entry name" value="POTRA_1"/>
    <property type="match status" value="1"/>
</dbReference>
<dbReference type="InterPro" id="IPR034746">
    <property type="entry name" value="POTRA"/>
</dbReference>
<organism evidence="10 11">
    <name type="scientific">Nocardioides iriomotensis</name>
    <dbReference type="NCBI Taxonomy" id="715784"/>
    <lineage>
        <taxon>Bacteria</taxon>
        <taxon>Bacillati</taxon>
        <taxon>Actinomycetota</taxon>
        <taxon>Actinomycetes</taxon>
        <taxon>Propionibacteriales</taxon>
        <taxon>Nocardioidaceae</taxon>
        <taxon>Nocardioides</taxon>
    </lineage>
</organism>
<dbReference type="Proteomes" id="UP000291189">
    <property type="component" value="Unassembled WGS sequence"/>
</dbReference>
<keyword evidence="7 8" id="KW-0131">Cell cycle</keyword>
<sequence>MPTPTDRRDDPLLVARRRFARRQWARRWLAWRVLLGLVAVAGVVAGGTWLVFFSSVLAVQGVRVEGAEVLDPREVRSVAAVPTGSPLATVDLDAVKQRVERLTPVEDVDVSRAWPDKVRIDLTEREAVAVVISDGAVQGVDAEGVVFRRYPSRPPSLPLVRTTLRTDKAALAEATRVVGALPDDLRARVRYVSVATVDTISLRLRNGKVVRWGSAEDSASKAEVLAVLLDQPASLYDVSVPGQPVIRK</sequence>
<name>A0A4Q5J039_9ACTN</name>
<dbReference type="PROSITE" id="PS51779">
    <property type="entry name" value="POTRA"/>
    <property type="match status" value="1"/>
</dbReference>
<dbReference type="InterPro" id="IPR026579">
    <property type="entry name" value="FtsQ"/>
</dbReference>
<comment type="function">
    <text evidence="8">Essential cell division protein.</text>
</comment>
<proteinExistence type="inferred from homology"/>
<dbReference type="PANTHER" id="PTHR37820:SF1">
    <property type="entry name" value="CELL DIVISION PROTEIN FTSQ"/>
    <property type="match status" value="1"/>
</dbReference>
<evidence type="ECO:0000256" key="4">
    <source>
        <dbReference type="ARBA" id="ARBA00022692"/>
    </source>
</evidence>
<dbReference type="InterPro" id="IPR050487">
    <property type="entry name" value="FtsQ_DivIB"/>
</dbReference>
<evidence type="ECO:0000256" key="3">
    <source>
        <dbReference type="ARBA" id="ARBA00022618"/>
    </source>
</evidence>
<dbReference type="HAMAP" id="MF_00911">
    <property type="entry name" value="FtsQ_subfam"/>
    <property type="match status" value="1"/>
</dbReference>
<comment type="similarity">
    <text evidence="8">Belongs to the FtsQ/DivIB family. FtsQ subfamily.</text>
</comment>
<evidence type="ECO:0000256" key="1">
    <source>
        <dbReference type="ARBA" id="ARBA00004370"/>
    </source>
</evidence>
<dbReference type="InterPro" id="IPR005548">
    <property type="entry name" value="Cell_div_FtsQ/DivIB_C"/>
</dbReference>
<evidence type="ECO:0000256" key="5">
    <source>
        <dbReference type="ARBA" id="ARBA00022989"/>
    </source>
</evidence>
<dbReference type="GO" id="GO:0043093">
    <property type="term" value="P:FtsZ-dependent cytokinesis"/>
    <property type="evidence" value="ECO:0007669"/>
    <property type="project" value="UniProtKB-UniRule"/>
</dbReference>
<feature type="domain" description="POTRA" evidence="9">
    <location>
        <begin position="57"/>
        <end position="125"/>
    </location>
</feature>
<dbReference type="Pfam" id="PF03799">
    <property type="entry name" value="FtsQ_DivIB_C"/>
    <property type="match status" value="1"/>
</dbReference>
<dbReference type="OrthoDB" id="9790760at2"/>
<protein>
    <recommendedName>
        <fullName evidence="8">Cell division protein FtsQ</fullName>
    </recommendedName>
</protein>
<keyword evidence="11" id="KW-1185">Reference proteome</keyword>
<dbReference type="GO" id="GO:0090529">
    <property type="term" value="P:cell septum assembly"/>
    <property type="evidence" value="ECO:0007669"/>
    <property type="project" value="InterPro"/>
</dbReference>
<dbReference type="RefSeq" id="WP_129987445.1">
    <property type="nucleotide sequence ID" value="NZ_SDPU01000022.1"/>
</dbReference>
<keyword evidence="2 8" id="KW-1003">Cell membrane</keyword>
<evidence type="ECO:0000259" key="9">
    <source>
        <dbReference type="PROSITE" id="PS51779"/>
    </source>
</evidence>
<keyword evidence="3 8" id="KW-0132">Cell division</keyword>
<keyword evidence="5 8" id="KW-1133">Transmembrane helix</keyword>
<comment type="caution">
    <text evidence="10">The sequence shown here is derived from an EMBL/GenBank/DDBJ whole genome shotgun (WGS) entry which is preliminary data.</text>
</comment>
<dbReference type="AlphaFoldDB" id="A0A4Q5J039"/>
<evidence type="ECO:0000256" key="2">
    <source>
        <dbReference type="ARBA" id="ARBA00022475"/>
    </source>
</evidence>
<dbReference type="GO" id="GO:0005886">
    <property type="term" value="C:plasma membrane"/>
    <property type="evidence" value="ECO:0007669"/>
    <property type="project" value="UniProtKB-SubCell"/>
</dbReference>
<evidence type="ECO:0000313" key="11">
    <source>
        <dbReference type="Proteomes" id="UP000291189"/>
    </source>
</evidence>
<evidence type="ECO:0000256" key="8">
    <source>
        <dbReference type="HAMAP-Rule" id="MF_00911"/>
    </source>
</evidence>
<dbReference type="EMBL" id="SDPU01000022">
    <property type="protein sequence ID" value="RYU11857.1"/>
    <property type="molecule type" value="Genomic_DNA"/>
</dbReference>
<evidence type="ECO:0000256" key="7">
    <source>
        <dbReference type="ARBA" id="ARBA00023306"/>
    </source>
</evidence>
<feature type="transmembrane region" description="Helical" evidence="8">
    <location>
        <begin position="29"/>
        <end position="52"/>
    </location>
</feature>
<evidence type="ECO:0000256" key="6">
    <source>
        <dbReference type="ARBA" id="ARBA00023136"/>
    </source>
</evidence>
<dbReference type="GO" id="GO:0032153">
    <property type="term" value="C:cell division site"/>
    <property type="evidence" value="ECO:0007669"/>
    <property type="project" value="UniProtKB-UniRule"/>
</dbReference>
<keyword evidence="6 8" id="KW-0472">Membrane</keyword>
<accession>A0A4Q5J039</accession>
<keyword evidence="4 8" id="KW-0812">Transmembrane</keyword>
<dbReference type="Gene3D" id="3.10.20.310">
    <property type="entry name" value="membrane protein fhac"/>
    <property type="match status" value="1"/>
</dbReference>
<gene>
    <name evidence="8" type="primary">ftsQ</name>
    <name evidence="10" type="ORF">ETU37_11375</name>
</gene>
<dbReference type="InterPro" id="IPR013685">
    <property type="entry name" value="POTRA_FtsQ_type"/>
</dbReference>
<evidence type="ECO:0000313" key="10">
    <source>
        <dbReference type="EMBL" id="RYU11857.1"/>
    </source>
</evidence>
<reference evidence="10 11" key="1">
    <citation type="submission" date="2019-01" db="EMBL/GenBank/DDBJ databases">
        <title>Nocardioides guangzhouensis sp. nov., an actinobacterium isolated from soil.</title>
        <authorList>
            <person name="Fu Y."/>
            <person name="Cai Y."/>
            <person name="Lin Z."/>
            <person name="Chen P."/>
        </authorList>
    </citation>
    <scope>NUCLEOTIDE SEQUENCE [LARGE SCALE GENOMIC DNA]</scope>
    <source>
        <strain evidence="10 11">NBRC 105384</strain>
    </source>
</reference>
<comment type="subcellular location">
    <subcellularLocation>
        <location evidence="8">Cell membrane</location>
        <topology evidence="8">Single-pass type II membrane protein</topology>
    </subcellularLocation>
    <subcellularLocation>
        <location evidence="1">Membrane</location>
    </subcellularLocation>
    <text evidence="8">Localizes to the division septum.</text>
</comment>
<dbReference type="PANTHER" id="PTHR37820">
    <property type="entry name" value="CELL DIVISION PROTEIN DIVIB"/>
    <property type="match status" value="1"/>
</dbReference>